<name>K0KUL7_WICCF</name>
<evidence type="ECO:0000313" key="3">
    <source>
        <dbReference type="Proteomes" id="UP000009328"/>
    </source>
</evidence>
<organism evidence="2 3">
    <name type="scientific">Wickerhamomyces ciferrii (strain ATCC 14091 / BCRC 22168 / CBS 111 / JCM 3599 / NBRC 0793 / NRRL Y-1031 F-60-10)</name>
    <name type="common">Yeast</name>
    <name type="synonym">Pichia ciferrii</name>
    <dbReference type="NCBI Taxonomy" id="1206466"/>
    <lineage>
        <taxon>Eukaryota</taxon>
        <taxon>Fungi</taxon>
        <taxon>Dikarya</taxon>
        <taxon>Ascomycota</taxon>
        <taxon>Saccharomycotina</taxon>
        <taxon>Saccharomycetes</taxon>
        <taxon>Phaffomycetales</taxon>
        <taxon>Wickerhamomycetaceae</taxon>
        <taxon>Wickerhamomyces</taxon>
    </lineage>
</organism>
<feature type="signal peptide" evidence="1">
    <location>
        <begin position="1"/>
        <end position="21"/>
    </location>
</feature>
<dbReference type="FunCoup" id="K0KUL7">
    <property type="interactions" value="56"/>
</dbReference>
<keyword evidence="3" id="KW-1185">Reference proteome</keyword>
<accession>K0KUL7</accession>
<dbReference type="GO" id="GO:0005262">
    <property type="term" value="F:calcium channel activity"/>
    <property type="evidence" value="ECO:0007669"/>
    <property type="project" value="InterPro"/>
</dbReference>
<dbReference type="InterPro" id="IPR024338">
    <property type="entry name" value="MID1/Yam8"/>
</dbReference>
<dbReference type="EMBL" id="CAIF01000163">
    <property type="protein sequence ID" value="CCH44873.1"/>
    <property type="molecule type" value="Genomic_DNA"/>
</dbReference>
<keyword evidence="1" id="KW-0732">Signal</keyword>
<gene>
    <name evidence="2" type="ORF">BN7_4442</name>
</gene>
<comment type="caution">
    <text evidence="2">The sequence shown here is derived from an EMBL/GenBank/DDBJ whole genome shotgun (WGS) entry which is preliminary data.</text>
</comment>
<dbReference type="Proteomes" id="UP000009328">
    <property type="component" value="Unassembled WGS sequence"/>
</dbReference>
<feature type="chain" id="PRO_5003834537" evidence="1">
    <location>
        <begin position="22"/>
        <end position="563"/>
    </location>
</feature>
<dbReference type="PANTHER" id="PTHR39142">
    <property type="entry name" value="MID1P"/>
    <property type="match status" value="1"/>
</dbReference>
<sequence length="563" mass="64127">MLRLNCMVFVLFMVLCIGVHAIQDKFEGNIIQNSLDEFISIDCSEIKDPEERAECLGKVDDLLDSKFDDWSLLDKRDISQLTGSSDPHQVYDWRPVSINIEPGQALQYRFEINTTHPYNQVFYQVLVYITGNLCNHPIGLSNPNDYLTLFYGLNDTGIFENTTSEDLHESHKSEGFENGYLQATSYTTVKTNGTYYLDMLLVADDVPDFNGSFTVQLGVSQDDLLFQWDNRTWINLVDSDDTTALFITGNLTTKYNNATDILSASSNYYTIHVFHDEQSNYFSNMYRSWCSIVNSVPLVPPENITYSFTQRGGGIKEQIYVRGLQPSTDYIAYVTQDFSNKDDGGVVFDRISFRTKDPDICQLVFNLTFCDNVAYSVPRSSNLEIGSDFANLGRLYDEYAEEAFGNFSKALDQIPCDAENDQRYSPIVTCDDCRTSYKNWLCGVTIPRCTTENQTHYKHRPLGESRMDFINDSIDPPSEYFEVLPCINMCYAMVRDCPADFSFSCPRDNASLVKSYYYKDDDYSYDTCNYVGIIPKTSGAIHDVVMNKGILFVSLMFIGFVLG</sequence>
<dbReference type="eggNOG" id="ENOG502QTEW">
    <property type="taxonomic scope" value="Eukaryota"/>
</dbReference>
<dbReference type="STRING" id="1206466.K0KUL7"/>
<protein>
    <submittedName>
        <fullName evidence="2">Stretch-activated cation channel MID1</fullName>
    </submittedName>
</protein>
<dbReference type="AlphaFoldDB" id="K0KUL7"/>
<reference evidence="2 3" key="1">
    <citation type="journal article" date="2012" name="Eukaryot. Cell">
        <title>Draft genome sequence of Wickerhamomyces ciferrii NRRL Y-1031 F-60-10.</title>
        <authorList>
            <person name="Schneider J."/>
            <person name="Andrea H."/>
            <person name="Blom J."/>
            <person name="Jaenicke S."/>
            <person name="Ruckert C."/>
            <person name="Schorsch C."/>
            <person name="Szczepanowski R."/>
            <person name="Farwick M."/>
            <person name="Goesmann A."/>
            <person name="Puhler A."/>
            <person name="Schaffer S."/>
            <person name="Tauch A."/>
            <person name="Kohler T."/>
            <person name="Brinkrolf K."/>
        </authorList>
    </citation>
    <scope>NUCLEOTIDE SEQUENCE [LARGE SCALE GENOMIC DNA]</scope>
    <source>
        <strain evidence="3">ATCC 14091 / BCRC 22168 / CBS 111 / JCM 3599 / NBRC 0793 / NRRL Y-1031 F-60-10</strain>
    </source>
</reference>
<dbReference type="InParanoid" id="K0KUL7"/>
<evidence type="ECO:0000256" key="1">
    <source>
        <dbReference type="SAM" id="SignalP"/>
    </source>
</evidence>
<dbReference type="HOGENOM" id="CLU_018731_1_0_1"/>
<dbReference type="PANTHER" id="PTHR39142:SF1">
    <property type="entry name" value="AEL197CP"/>
    <property type="match status" value="1"/>
</dbReference>
<evidence type="ECO:0000313" key="2">
    <source>
        <dbReference type="EMBL" id="CCH44873.1"/>
    </source>
</evidence>
<dbReference type="Pfam" id="PF12929">
    <property type="entry name" value="Mid1"/>
    <property type="match status" value="1"/>
</dbReference>
<proteinExistence type="predicted"/>
<dbReference type="GO" id="GO:0098703">
    <property type="term" value="P:calcium ion import across plasma membrane"/>
    <property type="evidence" value="ECO:0007669"/>
    <property type="project" value="InterPro"/>
</dbReference>